<sequence length="257" mass="29706">MKSKFFFLTYPHWPNPRLEPTQTGEMAMSRSGESLRALCHSGILIISSKMAEDDADKSVLIIGYEKPWLERSAILINNSFLDDINESVSKENHGSDYENMDDENKQEFKRLKESQVKSLMPACLASSAEKSQNSPDQNKYNRRNKTFSRKSSRESPNRALSRRTSRGSERKSTSNDAKSSSKGERKSQLTNENPQRSPKKHERSKHVRRSSSKKRKRSSSGMERSRISREKLKRKSEDKTEKKRLDSKSHEGKYDRQ</sequence>
<reference evidence="2" key="2">
    <citation type="journal article" date="2021" name="Genome Biol. Evol.">
        <title>Developing a high-quality reference genome for a parasitic bivalve with doubly uniparental inheritance (Bivalvia: Unionida).</title>
        <authorList>
            <person name="Smith C.H."/>
        </authorList>
    </citation>
    <scope>NUCLEOTIDE SEQUENCE</scope>
    <source>
        <strain evidence="2">CHS0354</strain>
        <tissue evidence="2">Mantle</tissue>
    </source>
</reference>
<dbReference type="Proteomes" id="UP001195483">
    <property type="component" value="Unassembled WGS sequence"/>
</dbReference>
<evidence type="ECO:0000313" key="2">
    <source>
        <dbReference type="EMBL" id="KAK3612349.1"/>
    </source>
</evidence>
<dbReference type="EMBL" id="JAEAOA010000686">
    <property type="protein sequence ID" value="KAK3612349.1"/>
    <property type="molecule type" value="Genomic_DNA"/>
</dbReference>
<feature type="compositionally biased region" description="Basic residues" evidence="1">
    <location>
        <begin position="140"/>
        <end position="150"/>
    </location>
</feature>
<evidence type="ECO:0000313" key="3">
    <source>
        <dbReference type="Proteomes" id="UP001195483"/>
    </source>
</evidence>
<feature type="compositionally biased region" description="Polar residues" evidence="1">
    <location>
        <begin position="128"/>
        <end position="138"/>
    </location>
</feature>
<evidence type="ECO:0000256" key="1">
    <source>
        <dbReference type="SAM" id="MobiDB-lite"/>
    </source>
</evidence>
<reference evidence="2" key="1">
    <citation type="journal article" date="2021" name="Genome Biol. Evol.">
        <title>A High-Quality Reference Genome for a Parasitic Bivalve with Doubly Uniparental Inheritance (Bivalvia: Unionida).</title>
        <authorList>
            <person name="Smith C.H."/>
        </authorList>
    </citation>
    <scope>NUCLEOTIDE SEQUENCE</scope>
    <source>
        <strain evidence="2">CHS0354</strain>
    </source>
</reference>
<protein>
    <submittedName>
        <fullName evidence="2">Uncharacterized protein</fullName>
    </submittedName>
</protein>
<feature type="compositionally biased region" description="Basic and acidic residues" evidence="1">
    <location>
        <begin position="223"/>
        <end position="257"/>
    </location>
</feature>
<gene>
    <name evidence="2" type="ORF">CHS0354_011068</name>
</gene>
<keyword evidence="3" id="KW-1185">Reference proteome</keyword>
<dbReference type="AlphaFoldDB" id="A0AAE0TMG4"/>
<feature type="region of interest" description="Disordered" evidence="1">
    <location>
        <begin position="123"/>
        <end position="257"/>
    </location>
</feature>
<reference evidence="2" key="3">
    <citation type="submission" date="2023-05" db="EMBL/GenBank/DDBJ databases">
        <authorList>
            <person name="Smith C.H."/>
        </authorList>
    </citation>
    <scope>NUCLEOTIDE SEQUENCE</scope>
    <source>
        <strain evidence="2">CHS0354</strain>
        <tissue evidence="2">Mantle</tissue>
    </source>
</reference>
<name>A0AAE0TMG4_9BIVA</name>
<proteinExistence type="predicted"/>
<accession>A0AAE0TMG4</accession>
<feature type="compositionally biased region" description="Basic and acidic residues" evidence="1">
    <location>
        <begin position="166"/>
        <end position="187"/>
    </location>
</feature>
<comment type="caution">
    <text evidence="2">The sequence shown here is derived from an EMBL/GenBank/DDBJ whole genome shotgun (WGS) entry which is preliminary data.</text>
</comment>
<organism evidence="2 3">
    <name type="scientific">Potamilus streckersoni</name>
    <dbReference type="NCBI Taxonomy" id="2493646"/>
    <lineage>
        <taxon>Eukaryota</taxon>
        <taxon>Metazoa</taxon>
        <taxon>Spiralia</taxon>
        <taxon>Lophotrochozoa</taxon>
        <taxon>Mollusca</taxon>
        <taxon>Bivalvia</taxon>
        <taxon>Autobranchia</taxon>
        <taxon>Heteroconchia</taxon>
        <taxon>Palaeoheterodonta</taxon>
        <taxon>Unionida</taxon>
        <taxon>Unionoidea</taxon>
        <taxon>Unionidae</taxon>
        <taxon>Ambleminae</taxon>
        <taxon>Lampsilini</taxon>
        <taxon>Potamilus</taxon>
    </lineage>
</organism>
<feature type="compositionally biased region" description="Basic residues" evidence="1">
    <location>
        <begin position="197"/>
        <end position="218"/>
    </location>
</feature>